<organism evidence="1">
    <name type="scientific">marine sediment metagenome</name>
    <dbReference type="NCBI Taxonomy" id="412755"/>
    <lineage>
        <taxon>unclassified sequences</taxon>
        <taxon>metagenomes</taxon>
        <taxon>ecological metagenomes</taxon>
    </lineage>
</organism>
<reference evidence="1" key="1">
    <citation type="journal article" date="2014" name="Front. Microbiol.">
        <title>High frequency of phylogenetically diverse reductive dehalogenase-homologous genes in deep subseafloor sedimentary metagenomes.</title>
        <authorList>
            <person name="Kawai M."/>
            <person name="Futagami T."/>
            <person name="Toyoda A."/>
            <person name="Takaki Y."/>
            <person name="Nishi S."/>
            <person name="Hori S."/>
            <person name="Arai W."/>
            <person name="Tsubouchi T."/>
            <person name="Morono Y."/>
            <person name="Uchiyama I."/>
            <person name="Ito T."/>
            <person name="Fujiyama A."/>
            <person name="Inagaki F."/>
            <person name="Takami H."/>
        </authorList>
    </citation>
    <scope>NUCLEOTIDE SEQUENCE</scope>
    <source>
        <strain evidence="1">Expedition CK06-06</strain>
    </source>
</reference>
<dbReference type="EMBL" id="BARS01011370">
    <property type="protein sequence ID" value="GAF89159.1"/>
    <property type="molecule type" value="Genomic_DNA"/>
</dbReference>
<dbReference type="InterPro" id="IPR011008">
    <property type="entry name" value="Dimeric_a/b-barrel"/>
</dbReference>
<evidence type="ECO:0008006" key="2">
    <source>
        <dbReference type="Google" id="ProtNLM"/>
    </source>
</evidence>
<name>X0T7H2_9ZZZZ</name>
<comment type="caution">
    <text evidence="1">The sequence shown here is derived from an EMBL/GenBank/DDBJ whole genome shotgun (WGS) entry which is preliminary data.</text>
</comment>
<dbReference type="AlphaFoldDB" id="X0T7H2"/>
<sequence>MIKVIEGYELKKDADMQPLFLKLRSYAMTFPGFVSAEHIRSVKGSPIAALLYNWAGLEDWDIWESSKLRQQLLHEAEALWVSEPRVTIYEVIPTSAWTRTIG</sequence>
<evidence type="ECO:0000313" key="1">
    <source>
        <dbReference type="EMBL" id="GAF89159.1"/>
    </source>
</evidence>
<dbReference type="Gene3D" id="3.30.70.100">
    <property type="match status" value="1"/>
</dbReference>
<dbReference type="SUPFAM" id="SSF54909">
    <property type="entry name" value="Dimeric alpha+beta barrel"/>
    <property type="match status" value="1"/>
</dbReference>
<proteinExistence type="predicted"/>
<protein>
    <recommendedName>
        <fullName evidence="2">ABM domain-containing protein</fullName>
    </recommendedName>
</protein>
<gene>
    <name evidence="1" type="ORF">S01H1_20702</name>
</gene>
<accession>X0T7H2</accession>